<keyword evidence="2" id="KW-0479">Metal-binding</keyword>
<organism evidence="4 5">
    <name type="scientific">Maribacter cobaltidurans</name>
    <dbReference type="NCBI Taxonomy" id="1178778"/>
    <lineage>
        <taxon>Bacteria</taxon>
        <taxon>Pseudomonadati</taxon>
        <taxon>Bacteroidota</taxon>
        <taxon>Flavobacteriia</taxon>
        <taxon>Flavobacteriales</taxon>
        <taxon>Flavobacteriaceae</taxon>
        <taxon>Maribacter</taxon>
    </lineage>
</organism>
<gene>
    <name evidence="4" type="ORF">CJ263_14215</name>
</gene>
<name>A0A223V7L3_9FLAO</name>
<evidence type="ECO:0000256" key="2">
    <source>
        <dbReference type="ARBA" id="ARBA00022723"/>
    </source>
</evidence>
<dbReference type="GO" id="GO:0006508">
    <property type="term" value="P:proteolysis"/>
    <property type="evidence" value="ECO:0007669"/>
    <property type="project" value="UniProtKB-KW"/>
</dbReference>
<dbReference type="EMBL" id="CP022957">
    <property type="protein sequence ID" value="ASV31276.1"/>
    <property type="molecule type" value="Genomic_DNA"/>
</dbReference>
<dbReference type="AlphaFoldDB" id="A0A223V7L3"/>
<evidence type="ECO:0000313" key="5">
    <source>
        <dbReference type="Proteomes" id="UP000215244"/>
    </source>
</evidence>
<dbReference type="OrthoDB" id="9761532at2"/>
<evidence type="ECO:0000256" key="3">
    <source>
        <dbReference type="ARBA" id="ARBA00022801"/>
    </source>
</evidence>
<dbReference type="SUPFAM" id="SSF53187">
    <property type="entry name" value="Zn-dependent exopeptidases"/>
    <property type="match status" value="1"/>
</dbReference>
<dbReference type="InterPro" id="IPR051458">
    <property type="entry name" value="Cyt/Met_Dipeptidase"/>
</dbReference>
<dbReference type="InterPro" id="IPR011650">
    <property type="entry name" value="Peptidase_M20_dimer"/>
</dbReference>
<keyword evidence="5" id="KW-1185">Reference proteome</keyword>
<dbReference type="RefSeq" id="WP_094997887.1">
    <property type="nucleotide sequence ID" value="NZ_BMJL01000004.1"/>
</dbReference>
<dbReference type="GO" id="GO:0008233">
    <property type="term" value="F:peptidase activity"/>
    <property type="evidence" value="ECO:0007669"/>
    <property type="project" value="UniProtKB-KW"/>
</dbReference>
<accession>A0A223V7L3</accession>
<reference evidence="4 5" key="1">
    <citation type="submission" date="2017-08" db="EMBL/GenBank/DDBJ databases">
        <title>The complete genome sequence of Maribacter sp. B1, isolated from deep-sea sediment.</title>
        <authorList>
            <person name="Wu Y.-H."/>
            <person name="Cheng H."/>
            <person name="Xu X.-W."/>
        </authorList>
    </citation>
    <scope>NUCLEOTIDE SEQUENCE [LARGE SCALE GENOMIC DNA]</scope>
    <source>
        <strain evidence="4 5">B1</strain>
    </source>
</reference>
<dbReference type="Pfam" id="PF07687">
    <property type="entry name" value="M20_dimer"/>
    <property type="match status" value="1"/>
</dbReference>
<protein>
    <submittedName>
        <fullName evidence="4">Acetylornithine deacetylase</fullName>
    </submittedName>
</protein>
<evidence type="ECO:0000256" key="1">
    <source>
        <dbReference type="ARBA" id="ARBA00022670"/>
    </source>
</evidence>
<sequence length="500" mass="56220">MKKILFLLIFITSIFKSTGQDSSAIKSQVRKTIDELKEFVAIPNDALNPDDIDDNILWLRNKFSQRGFNTSILETDGLPLFFASLPMDDNKPTILFYMHFDGQSVDRSQWNQKDPYLLTLKSEQNGEWKEESFAELNKDINYDWRLFGRSTSDDKGPIVMFLNTIDLLKADDAELPFNIKVILDSEEEKSSAPLPQAVKTYRELLEADFLIISDGPIHPSGLPTVAYGCRGITTLSLTTFGPIKPQHSGHYGNFAPNPGFILSQLLATFKDKDGRVIIPGYYDGIVLDEATENILKSVPDDDTEIKERLQFKSADKVGDFYQESLQYPSLNLRGLGSGWVGEEARTIVPATATAEMDLRLVPESDGNQLKNLVKEHIKNQGFYITDTIPTKQERLEHEKIIMVTEGSVTDAFRTDLDNPYGNFIVNTLKDEFHEDVVQIRIMGGTVPISPFVNELKIPAFLVPLVNPDNNQHSPNENLKIGQIAYGIQAFYSILSTPLSN</sequence>
<keyword evidence="3" id="KW-0378">Hydrolase</keyword>
<dbReference type="Gene3D" id="3.30.70.360">
    <property type="match status" value="1"/>
</dbReference>
<dbReference type="Gene3D" id="3.40.630.10">
    <property type="entry name" value="Zn peptidases"/>
    <property type="match status" value="1"/>
</dbReference>
<dbReference type="Pfam" id="PF01546">
    <property type="entry name" value="Peptidase_M20"/>
    <property type="match status" value="1"/>
</dbReference>
<dbReference type="PANTHER" id="PTHR43270:SF8">
    <property type="entry name" value="DI- AND TRIPEPTIDASE DUG2-RELATED"/>
    <property type="match status" value="1"/>
</dbReference>
<proteinExistence type="predicted"/>
<dbReference type="InterPro" id="IPR002933">
    <property type="entry name" value="Peptidase_M20"/>
</dbReference>
<evidence type="ECO:0000313" key="4">
    <source>
        <dbReference type="EMBL" id="ASV31276.1"/>
    </source>
</evidence>
<dbReference type="KEGG" id="marb:CJ263_14215"/>
<dbReference type="GO" id="GO:0046872">
    <property type="term" value="F:metal ion binding"/>
    <property type="evidence" value="ECO:0007669"/>
    <property type="project" value="UniProtKB-KW"/>
</dbReference>
<dbReference type="Proteomes" id="UP000215244">
    <property type="component" value="Chromosome"/>
</dbReference>
<dbReference type="PANTHER" id="PTHR43270">
    <property type="entry name" value="BETA-ALA-HIS DIPEPTIDASE"/>
    <property type="match status" value="1"/>
</dbReference>
<keyword evidence="1" id="KW-0645">Protease</keyword>